<dbReference type="EMBL" id="CP041405">
    <property type="protein sequence ID" value="QDM42550.1"/>
    <property type="molecule type" value="Genomic_DNA"/>
</dbReference>
<evidence type="ECO:0000313" key="7">
    <source>
        <dbReference type="Proteomes" id="UP001209276"/>
    </source>
</evidence>
<dbReference type="SUPFAM" id="SSF89447">
    <property type="entry name" value="AbrB/MazE/MraZ-like"/>
    <property type="match status" value="1"/>
</dbReference>
<feature type="domain" description="HTH cro/C1-type" evidence="2">
    <location>
        <begin position="107"/>
        <end position="136"/>
    </location>
</feature>
<dbReference type="PANTHER" id="PTHR36432">
    <property type="match status" value="1"/>
</dbReference>
<dbReference type="CDD" id="cd00093">
    <property type="entry name" value="HTH_XRE"/>
    <property type="match status" value="1"/>
</dbReference>
<reference evidence="4 7" key="2">
    <citation type="submission" date="2022-05" db="EMBL/GenBank/DDBJ databases">
        <title>Genome Sequencing of Bee-Associated Microbes.</title>
        <authorList>
            <person name="Dunlap C."/>
        </authorList>
    </citation>
    <scope>NUCLEOTIDE SEQUENCE [LARGE SCALE GENOMIC DNA]</scope>
    <source>
        <strain evidence="4 7">NRRL B-14613</strain>
    </source>
</reference>
<keyword evidence="7" id="KW-1185">Reference proteome</keyword>
<dbReference type="InterPro" id="IPR001387">
    <property type="entry name" value="Cro/C1-type_HTH"/>
</dbReference>
<feature type="domain" description="SpoVT-AbrB" evidence="3">
    <location>
        <begin position="5"/>
        <end position="51"/>
    </location>
</feature>
<dbReference type="SUPFAM" id="SSF47413">
    <property type="entry name" value="lambda repressor-like DNA-binding domains"/>
    <property type="match status" value="1"/>
</dbReference>
<dbReference type="GO" id="GO:0006352">
    <property type="term" value="P:DNA-templated transcription initiation"/>
    <property type="evidence" value="ECO:0007669"/>
    <property type="project" value="InterPro"/>
</dbReference>
<dbReference type="GO" id="GO:0003700">
    <property type="term" value="F:DNA-binding transcription factor activity"/>
    <property type="evidence" value="ECO:0007669"/>
    <property type="project" value="InterPro"/>
</dbReference>
<dbReference type="InterPro" id="IPR010982">
    <property type="entry name" value="Lambda_DNA-bd_dom_sf"/>
</dbReference>
<protein>
    <submittedName>
        <fullName evidence="5">AbrB/MazE/SpoVT family DNA-binding domain-containing protein</fullName>
    </submittedName>
</protein>
<dbReference type="Gene3D" id="2.10.260.10">
    <property type="match status" value="1"/>
</dbReference>
<dbReference type="GeneID" id="76994909"/>
<dbReference type="RefSeq" id="WP_087440499.1">
    <property type="nucleotide sequence ID" value="NZ_CABMNB010000006.1"/>
</dbReference>
<evidence type="ECO:0000259" key="2">
    <source>
        <dbReference type="PROSITE" id="PS50943"/>
    </source>
</evidence>
<dbReference type="EMBL" id="JAMDMM010000018">
    <property type="protein sequence ID" value="MCY9607219.1"/>
    <property type="molecule type" value="Genomic_DNA"/>
</dbReference>
<dbReference type="Gene3D" id="1.10.260.40">
    <property type="entry name" value="lambda repressor-like DNA-binding domains"/>
    <property type="match status" value="1"/>
</dbReference>
<dbReference type="SMART" id="SM00966">
    <property type="entry name" value="SpoVT_AbrB"/>
    <property type="match status" value="1"/>
</dbReference>
<name>A0AAP9DR37_PANTH</name>
<dbReference type="InterPro" id="IPR007159">
    <property type="entry name" value="SpoVT-AbrB_dom"/>
</dbReference>
<organism evidence="5 6">
    <name type="scientific">Paenibacillus thiaminolyticus</name>
    <name type="common">Bacillus thiaminolyticus</name>
    <dbReference type="NCBI Taxonomy" id="49283"/>
    <lineage>
        <taxon>Bacteria</taxon>
        <taxon>Bacillati</taxon>
        <taxon>Bacillota</taxon>
        <taxon>Bacilli</taxon>
        <taxon>Bacillales</taxon>
        <taxon>Paenibacillaceae</taxon>
        <taxon>Paenibacillus</taxon>
    </lineage>
</organism>
<reference evidence="5 6" key="1">
    <citation type="submission" date="2019-07" db="EMBL/GenBank/DDBJ databases">
        <title>Paenibacillus thiaminolyticus NRRL B-4156.</title>
        <authorList>
            <person name="Hehnly C."/>
            <person name="Zhang L."/>
        </authorList>
    </citation>
    <scope>NUCLEOTIDE SEQUENCE [LARGE SCALE GENOMIC DNA]</scope>
    <source>
        <strain evidence="5 6">NRRL B-4156</strain>
    </source>
</reference>
<dbReference type="Proteomes" id="UP000315377">
    <property type="component" value="Chromosome"/>
</dbReference>
<sequence>MKDTGMIRSLDSLGRIVIPVEIRNARNIEIGDAVEFFVLDDHILVLRKYTSTECTFCRSMESVSYYKDQFICSTCLKELAGAQDLAPIAPQPQAKKRAKTSELIQRLREAFEEHPGASQKELAKLLGVSQGRISQLKKEM</sequence>
<evidence type="ECO:0000313" key="6">
    <source>
        <dbReference type="Proteomes" id="UP000315377"/>
    </source>
</evidence>
<accession>A0AAP9DR37</accession>
<evidence type="ECO:0000313" key="4">
    <source>
        <dbReference type="EMBL" id="MCY9607219.1"/>
    </source>
</evidence>
<dbReference type="GO" id="GO:0003677">
    <property type="term" value="F:DNA binding"/>
    <property type="evidence" value="ECO:0007669"/>
    <property type="project" value="UniProtKB-UniRule"/>
</dbReference>
<dbReference type="InterPro" id="IPR052731">
    <property type="entry name" value="B_subtilis_Trans_State_Reg"/>
</dbReference>
<proteinExistence type="predicted"/>
<evidence type="ECO:0000313" key="5">
    <source>
        <dbReference type="EMBL" id="QDM42550.1"/>
    </source>
</evidence>
<evidence type="ECO:0000259" key="3">
    <source>
        <dbReference type="PROSITE" id="PS51740"/>
    </source>
</evidence>
<keyword evidence="1 5" id="KW-0238">DNA-binding</keyword>
<dbReference type="Proteomes" id="UP001209276">
    <property type="component" value="Unassembled WGS sequence"/>
</dbReference>
<dbReference type="PANTHER" id="PTHR36432:SF4">
    <property type="entry name" value="TRANSITION STATE REGULATOR ABH-RELATED"/>
    <property type="match status" value="1"/>
</dbReference>
<dbReference type="PROSITE" id="PS50943">
    <property type="entry name" value="HTH_CROC1"/>
    <property type="match status" value="1"/>
</dbReference>
<evidence type="ECO:0000256" key="1">
    <source>
        <dbReference type="PROSITE-ProRule" id="PRU01076"/>
    </source>
</evidence>
<dbReference type="Pfam" id="PF04014">
    <property type="entry name" value="MazE_antitoxin"/>
    <property type="match status" value="1"/>
</dbReference>
<dbReference type="NCBIfam" id="TIGR01439">
    <property type="entry name" value="lp_hng_hel_AbrB"/>
    <property type="match status" value="1"/>
</dbReference>
<dbReference type="AlphaFoldDB" id="A0AAP9DR37"/>
<dbReference type="InterPro" id="IPR037914">
    <property type="entry name" value="SpoVT-AbrB_sf"/>
</dbReference>
<dbReference type="PROSITE" id="PS51740">
    <property type="entry name" value="SPOVT_ABRB"/>
    <property type="match status" value="1"/>
</dbReference>
<gene>
    <name evidence="5" type="ORF">FLT43_02800</name>
    <name evidence="4" type="ORF">M5W83_08665</name>
</gene>